<feature type="domain" description="DOMON" evidence="2">
    <location>
        <begin position="69"/>
        <end position="158"/>
    </location>
</feature>
<dbReference type="InterPro" id="IPR005018">
    <property type="entry name" value="DOMON_domain"/>
</dbReference>
<evidence type="ECO:0000259" key="2">
    <source>
        <dbReference type="SMART" id="SM00664"/>
    </source>
</evidence>
<feature type="signal peptide" evidence="1">
    <location>
        <begin position="1"/>
        <end position="30"/>
    </location>
</feature>
<name>A0A7Y2EB04_UNCEI</name>
<gene>
    <name evidence="3" type="ORF">HKN21_17155</name>
</gene>
<dbReference type="InterPro" id="IPR045266">
    <property type="entry name" value="DOH_DOMON"/>
</dbReference>
<dbReference type="Proteomes" id="UP000547674">
    <property type="component" value="Unassembled WGS sequence"/>
</dbReference>
<proteinExistence type="predicted"/>
<reference evidence="3 4" key="1">
    <citation type="submission" date="2020-03" db="EMBL/GenBank/DDBJ databases">
        <title>Metabolic flexibility allows generalist bacteria to become dominant in a frequently disturbed ecosystem.</title>
        <authorList>
            <person name="Chen Y.-J."/>
            <person name="Leung P.M."/>
            <person name="Bay S.K."/>
            <person name="Hugenholtz P."/>
            <person name="Kessler A.J."/>
            <person name="Shelley G."/>
            <person name="Waite D.W."/>
            <person name="Cook P.L."/>
            <person name="Greening C."/>
        </authorList>
    </citation>
    <scope>NUCLEOTIDE SEQUENCE [LARGE SCALE GENOMIC DNA]</scope>
    <source>
        <strain evidence="3">SS_bin_28</strain>
    </source>
</reference>
<evidence type="ECO:0000313" key="4">
    <source>
        <dbReference type="Proteomes" id="UP000547674"/>
    </source>
</evidence>
<dbReference type="AlphaFoldDB" id="A0A7Y2EB04"/>
<protein>
    <recommendedName>
        <fullName evidence="2">DOMON domain-containing protein</fullName>
    </recommendedName>
</protein>
<dbReference type="Pfam" id="PF03351">
    <property type="entry name" value="DOMON"/>
    <property type="match status" value="1"/>
</dbReference>
<accession>A0A7Y2EB04</accession>
<dbReference type="SMART" id="SM00664">
    <property type="entry name" value="DoH"/>
    <property type="match status" value="1"/>
</dbReference>
<organism evidence="3 4">
    <name type="scientific">Eiseniibacteriota bacterium</name>
    <dbReference type="NCBI Taxonomy" id="2212470"/>
    <lineage>
        <taxon>Bacteria</taxon>
        <taxon>Candidatus Eiseniibacteriota</taxon>
    </lineage>
</organism>
<keyword evidence="1" id="KW-0732">Signal</keyword>
<dbReference type="EMBL" id="JABDJR010000686">
    <property type="protein sequence ID" value="NNF08493.1"/>
    <property type="molecule type" value="Genomic_DNA"/>
</dbReference>
<comment type="caution">
    <text evidence="3">The sequence shown here is derived from an EMBL/GenBank/DDBJ whole genome shotgun (WGS) entry which is preliminary data.</text>
</comment>
<dbReference type="CDD" id="cd09631">
    <property type="entry name" value="DOMON_DOH"/>
    <property type="match status" value="1"/>
</dbReference>
<evidence type="ECO:0000256" key="1">
    <source>
        <dbReference type="SAM" id="SignalP"/>
    </source>
</evidence>
<feature type="non-terminal residue" evidence="3">
    <location>
        <position position="1"/>
    </location>
</feature>
<feature type="chain" id="PRO_5030906037" description="DOMON domain-containing protein" evidence="1">
    <location>
        <begin position="31"/>
        <end position="207"/>
    </location>
</feature>
<evidence type="ECO:0000313" key="3">
    <source>
        <dbReference type="EMBL" id="NNF08493.1"/>
    </source>
</evidence>
<sequence length="207" mass="22505">LLTRQGWAAKQSVFLAAVFALSLIAAPCFAQIFSASLVAPSSLPMELDVEINAGTNVVTITMRGPADRWFGFGFNTNTMQGYAIVTELSGGHTTHERNLVAVGDPGVPHTTQDLNLVSSTITGSTIERVFTRPLITAEGYNFENYQLGNPINLIWAFSSFGNPTLAWHGASGRGKDVTVQFAEEPTPVQPRSWGLMKLEFKEITQEK</sequence>